<accession>A0A0F9JZ40</accession>
<evidence type="ECO:0008006" key="2">
    <source>
        <dbReference type="Google" id="ProtNLM"/>
    </source>
</evidence>
<gene>
    <name evidence="1" type="ORF">LCGC14_1766890</name>
</gene>
<reference evidence="1" key="1">
    <citation type="journal article" date="2015" name="Nature">
        <title>Complex archaea that bridge the gap between prokaryotes and eukaryotes.</title>
        <authorList>
            <person name="Spang A."/>
            <person name="Saw J.H."/>
            <person name="Jorgensen S.L."/>
            <person name="Zaremba-Niedzwiedzka K."/>
            <person name="Martijn J."/>
            <person name="Lind A.E."/>
            <person name="van Eijk R."/>
            <person name="Schleper C."/>
            <person name="Guy L."/>
            <person name="Ettema T.J."/>
        </authorList>
    </citation>
    <scope>NUCLEOTIDE SEQUENCE</scope>
</reference>
<protein>
    <recommendedName>
        <fullName evidence="2">SprT-like domain-containing protein</fullName>
    </recommendedName>
</protein>
<name>A0A0F9JZ40_9ZZZZ</name>
<proteinExistence type="predicted"/>
<comment type="caution">
    <text evidence="1">The sequence shown here is derived from an EMBL/GenBank/DDBJ whole genome shotgun (WGS) entry which is preliminary data.</text>
</comment>
<dbReference type="EMBL" id="LAZR01016515">
    <property type="protein sequence ID" value="KKM04173.1"/>
    <property type="molecule type" value="Genomic_DNA"/>
</dbReference>
<dbReference type="AlphaFoldDB" id="A0A0F9JZ40"/>
<evidence type="ECO:0000313" key="1">
    <source>
        <dbReference type="EMBL" id="KKM04173.1"/>
    </source>
</evidence>
<sequence>MKEHRDFTLFKKEFTKYQRLFGLNGWAIYFKYEPCVEDCMAATYLDFSNLTATVTLNSELADKDKPFKDIKGTAKHEAIHVLLGRLEGEARFRWATIEGIRETTEELVHKLLGLIG</sequence>
<organism evidence="1">
    <name type="scientific">marine sediment metagenome</name>
    <dbReference type="NCBI Taxonomy" id="412755"/>
    <lineage>
        <taxon>unclassified sequences</taxon>
        <taxon>metagenomes</taxon>
        <taxon>ecological metagenomes</taxon>
    </lineage>
</organism>